<dbReference type="EMBL" id="QEWR01000002">
    <property type="protein sequence ID" value="PWD84345.1"/>
    <property type="molecule type" value="Genomic_DNA"/>
</dbReference>
<keyword evidence="4" id="KW-1185">Reference proteome</keyword>
<dbReference type="GO" id="GO:0005507">
    <property type="term" value="F:copper ion binding"/>
    <property type="evidence" value="ECO:0007669"/>
    <property type="project" value="InterPro"/>
</dbReference>
<dbReference type="RefSeq" id="WP_109235538.1">
    <property type="nucleotide sequence ID" value="NZ_BMXZ01000001.1"/>
</dbReference>
<dbReference type="InterPro" id="IPR036163">
    <property type="entry name" value="HMA_dom_sf"/>
</dbReference>
<dbReference type="InterPro" id="IPR006121">
    <property type="entry name" value="HMA_dom"/>
</dbReference>
<dbReference type="Pfam" id="PF00403">
    <property type="entry name" value="HMA"/>
    <property type="match status" value="1"/>
</dbReference>
<dbReference type="PRINTS" id="PR00944">
    <property type="entry name" value="CUEXPORT"/>
</dbReference>
<dbReference type="GO" id="GO:0006825">
    <property type="term" value="P:copper ion transport"/>
    <property type="evidence" value="ECO:0007669"/>
    <property type="project" value="InterPro"/>
</dbReference>
<dbReference type="FunFam" id="3.30.70.100:FF:000001">
    <property type="entry name" value="ATPase copper transporting beta"/>
    <property type="match status" value="1"/>
</dbReference>
<dbReference type="Proteomes" id="UP000244948">
    <property type="component" value="Unassembled WGS sequence"/>
</dbReference>
<protein>
    <submittedName>
        <fullName evidence="3">Copper chaperone</fullName>
    </submittedName>
</protein>
<dbReference type="PROSITE" id="PS50846">
    <property type="entry name" value="HMA_2"/>
    <property type="match status" value="1"/>
</dbReference>
<accession>A0A2U2AME3</accession>
<dbReference type="InterPro" id="IPR000428">
    <property type="entry name" value="Cu-bd"/>
</dbReference>
<dbReference type="SUPFAM" id="SSF55008">
    <property type="entry name" value="HMA, heavy metal-associated domain"/>
    <property type="match status" value="1"/>
</dbReference>
<evidence type="ECO:0000313" key="4">
    <source>
        <dbReference type="Proteomes" id="UP000244948"/>
    </source>
</evidence>
<dbReference type="AlphaFoldDB" id="A0A2U2AME3"/>
<comment type="caution">
    <text evidence="3">The sequence shown here is derived from an EMBL/GenBank/DDBJ whole genome shotgun (WGS) entry which is preliminary data.</text>
</comment>
<dbReference type="Gene3D" id="3.30.70.100">
    <property type="match status" value="1"/>
</dbReference>
<dbReference type="CDD" id="cd00371">
    <property type="entry name" value="HMA"/>
    <property type="match status" value="1"/>
</dbReference>
<evidence type="ECO:0000313" key="3">
    <source>
        <dbReference type="EMBL" id="PWD84345.1"/>
    </source>
</evidence>
<evidence type="ECO:0000259" key="2">
    <source>
        <dbReference type="PROSITE" id="PS50846"/>
    </source>
</evidence>
<evidence type="ECO:0000256" key="1">
    <source>
        <dbReference type="ARBA" id="ARBA00022723"/>
    </source>
</evidence>
<feature type="domain" description="HMA" evidence="2">
    <location>
        <begin position="3"/>
        <end position="69"/>
    </location>
</feature>
<name>A0A2U2AME3_9GAMM</name>
<keyword evidence="1" id="KW-0479">Metal-binding</keyword>
<proteinExistence type="predicted"/>
<gene>
    <name evidence="3" type="ORF">DC082_02030</name>
</gene>
<reference evidence="3 4" key="1">
    <citation type="journal article" date="2018" name="Genome Announc.">
        <title>Ignatzschineria cameli sp. nov., isolated from necrotic foot tissue of dromedaries (Camelus dromedarius) and associated maggots (Wohlfahrtia species) in Dubai.</title>
        <authorList>
            <person name="Tsang C.C."/>
            <person name="Tang J.Y."/>
            <person name="Fong J.Y."/>
            <person name="Kinne J."/>
            <person name="Lee H.H."/>
            <person name="Joseph M."/>
            <person name="Jose S."/>
            <person name="Schuster R.K."/>
            <person name="Tang Y."/>
            <person name="Sivakumar S."/>
            <person name="Chen J.H."/>
            <person name="Teng J.L."/>
            <person name="Lau S.K."/>
            <person name="Wernery U."/>
            <person name="Woo P.C."/>
        </authorList>
    </citation>
    <scope>NUCLEOTIDE SEQUENCE [LARGE SCALE GENOMIC DNA]</scope>
    <source>
        <strain evidence="3 4">KCTC 22643</strain>
    </source>
</reference>
<organism evidence="3 4">
    <name type="scientific">Ignatzschineria indica</name>
    <dbReference type="NCBI Taxonomy" id="472583"/>
    <lineage>
        <taxon>Bacteria</taxon>
        <taxon>Pseudomonadati</taxon>
        <taxon>Pseudomonadota</taxon>
        <taxon>Gammaproteobacteria</taxon>
        <taxon>Cardiobacteriales</taxon>
        <taxon>Ignatzschineriaceae</taxon>
        <taxon>Ignatzschineria</taxon>
    </lineage>
</organism>
<sequence length="73" mass="7895">MIKKITLSIPEISCSHCTDSINAALRELDGIQSVESSVEKKQTTVEFASEIISEGAIIEIIDDIGFAAEVMPQ</sequence>